<dbReference type="Gene3D" id="3.40.50.720">
    <property type="entry name" value="NAD(P)-binding Rossmann-like Domain"/>
    <property type="match status" value="1"/>
</dbReference>
<dbReference type="EC" id="6.3.2.9" evidence="5 17"/>
<dbReference type="RefSeq" id="WP_183597784.1">
    <property type="nucleotide sequence ID" value="NZ_JACHXK010000002.1"/>
</dbReference>
<feature type="binding site" evidence="17">
    <location>
        <begin position="119"/>
        <end position="125"/>
    </location>
    <ligand>
        <name>ATP</name>
        <dbReference type="ChEBI" id="CHEBI:30616"/>
    </ligand>
</feature>
<dbReference type="UniPathway" id="UPA00219"/>
<evidence type="ECO:0000256" key="18">
    <source>
        <dbReference type="RuleBase" id="RU003664"/>
    </source>
</evidence>
<evidence type="ECO:0000256" key="3">
    <source>
        <dbReference type="ARBA" id="ARBA00004752"/>
    </source>
</evidence>
<comment type="subcellular location">
    <subcellularLocation>
        <location evidence="2 17 18">Cytoplasm</location>
    </subcellularLocation>
</comment>
<protein>
    <recommendedName>
        <fullName evidence="6 17">UDP-N-acetylmuramoylalanine--D-glutamate ligase</fullName>
        <ecNumber evidence="5 17">6.3.2.9</ecNumber>
    </recommendedName>
    <alternativeName>
        <fullName evidence="15 17">D-glutamic acid-adding enzyme</fullName>
    </alternativeName>
    <alternativeName>
        <fullName evidence="14 17">UDP-N-acetylmuramoyl-L-alanyl-D-glutamate synthetase</fullName>
    </alternativeName>
</protein>
<evidence type="ECO:0000256" key="11">
    <source>
        <dbReference type="ARBA" id="ARBA00022960"/>
    </source>
</evidence>
<sequence length="478" mass="51096">MEHPSAYKGRQVVVLGLAKSGVSVAKLFHKLGANVTVNDQKERHLSPEADELDALGVSVICGGHPDDLITKDTALVVKNPGIPYKAKPVQQALALGLDVVTEVEVAYRLAVAQMIGITGSNGKTTTTTWIGDMLEAAELNAIVAGNIGTPLCDVAQTARPDDWIVAELSSFQLKGTQSFRPHVSVLLNLAETHLDYHGDMDDYVASKAKLFANQTFKDTAVLNADDPICRKLMESGTIQASILPFSISQELPYGVFIQPPYPAELSDPAGEQERVIQYVSRDGEVHEVLPVAELGIPGRHNAANAAAAVAACIAAGAEIDLLAAPLRSFRGVEHRLEFVCERGGVKYYNNSKATNATATVISLHSFPGNIVLIAGGLDRGSDYMELLPHLKDKVKAIVTLGQTREKLAHVAELAGLTKIKTVEPVEDAEATLQQAVREAAALAEPGDIVLLSPACASWDMFASYEQRGSIFKQSAHTL</sequence>
<dbReference type="AlphaFoldDB" id="A0A7W5AVR4"/>
<evidence type="ECO:0000256" key="9">
    <source>
        <dbReference type="ARBA" id="ARBA00022741"/>
    </source>
</evidence>
<evidence type="ECO:0000256" key="5">
    <source>
        <dbReference type="ARBA" id="ARBA00012212"/>
    </source>
</evidence>
<evidence type="ECO:0000313" key="22">
    <source>
        <dbReference type="Proteomes" id="UP000570361"/>
    </source>
</evidence>
<dbReference type="PANTHER" id="PTHR43692">
    <property type="entry name" value="UDP-N-ACETYLMURAMOYLALANINE--D-GLUTAMATE LIGASE"/>
    <property type="match status" value="1"/>
</dbReference>
<dbReference type="SUPFAM" id="SSF53244">
    <property type="entry name" value="MurD-like peptide ligases, peptide-binding domain"/>
    <property type="match status" value="1"/>
</dbReference>
<dbReference type="InterPro" id="IPR036615">
    <property type="entry name" value="Mur_ligase_C_dom_sf"/>
</dbReference>
<proteinExistence type="inferred from homology"/>
<dbReference type="GO" id="GO:0005737">
    <property type="term" value="C:cytoplasm"/>
    <property type="evidence" value="ECO:0007669"/>
    <property type="project" value="UniProtKB-SubCell"/>
</dbReference>
<evidence type="ECO:0000259" key="20">
    <source>
        <dbReference type="Pfam" id="PF08245"/>
    </source>
</evidence>
<evidence type="ECO:0000256" key="4">
    <source>
        <dbReference type="ARBA" id="ARBA00010416"/>
    </source>
</evidence>
<dbReference type="GO" id="GO:0008764">
    <property type="term" value="F:UDP-N-acetylmuramoylalanine-D-glutamate ligase activity"/>
    <property type="evidence" value="ECO:0007669"/>
    <property type="project" value="UniProtKB-UniRule"/>
</dbReference>
<evidence type="ECO:0000256" key="2">
    <source>
        <dbReference type="ARBA" id="ARBA00004496"/>
    </source>
</evidence>
<keyword evidence="22" id="KW-1185">Reference proteome</keyword>
<dbReference type="GO" id="GO:0008360">
    <property type="term" value="P:regulation of cell shape"/>
    <property type="evidence" value="ECO:0007669"/>
    <property type="project" value="UniProtKB-KW"/>
</dbReference>
<reference evidence="21 22" key="1">
    <citation type="submission" date="2020-08" db="EMBL/GenBank/DDBJ databases">
        <title>Genomic Encyclopedia of Type Strains, Phase III (KMG-III): the genomes of soil and plant-associated and newly described type strains.</title>
        <authorList>
            <person name="Whitman W."/>
        </authorList>
    </citation>
    <scope>NUCLEOTIDE SEQUENCE [LARGE SCALE GENOMIC DNA]</scope>
    <source>
        <strain evidence="21 22">CECT 5862</strain>
    </source>
</reference>
<evidence type="ECO:0000256" key="8">
    <source>
        <dbReference type="ARBA" id="ARBA00022598"/>
    </source>
</evidence>
<comment type="catalytic activity">
    <reaction evidence="16 17 18">
        <text>UDP-N-acetyl-alpha-D-muramoyl-L-alanine + D-glutamate + ATP = UDP-N-acetyl-alpha-D-muramoyl-L-alanyl-D-glutamate + ADP + phosphate + H(+)</text>
        <dbReference type="Rhea" id="RHEA:16429"/>
        <dbReference type="ChEBI" id="CHEBI:15378"/>
        <dbReference type="ChEBI" id="CHEBI:29986"/>
        <dbReference type="ChEBI" id="CHEBI:30616"/>
        <dbReference type="ChEBI" id="CHEBI:43474"/>
        <dbReference type="ChEBI" id="CHEBI:83898"/>
        <dbReference type="ChEBI" id="CHEBI:83900"/>
        <dbReference type="ChEBI" id="CHEBI:456216"/>
        <dbReference type="EC" id="6.3.2.9"/>
    </reaction>
</comment>
<dbReference type="NCBIfam" id="TIGR01087">
    <property type="entry name" value="murD"/>
    <property type="match status" value="1"/>
</dbReference>
<evidence type="ECO:0000256" key="10">
    <source>
        <dbReference type="ARBA" id="ARBA00022840"/>
    </source>
</evidence>
<dbReference type="Proteomes" id="UP000570361">
    <property type="component" value="Unassembled WGS sequence"/>
</dbReference>
<evidence type="ECO:0000256" key="7">
    <source>
        <dbReference type="ARBA" id="ARBA00022490"/>
    </source>
</evidence>
<evidence type="ECO:0000259" key="19">
    <source>
        <dbReference type="Pfam" id="PF02875"/>
    </source>
</evidence>
<dbReference type="Pfam" id="PF21799">
    <property type="entry name" value="MurD-like_N"/>
    <property type="match status" value="1"/>
</dbReference>
<dbReference type="SUPFAM" id="SSF51984">
    <property type="entry name" value="MurCD N-terminal domain"/>
    <property type="match status" value="1"/>
</dbReference>
<comment type="similarity">
    <text evidence="4 17">Belongs to the MurCDEF family.</text>
</comment>
<name>A0A7W5AVR4_9BACL</name>
<comment type="caution">
    <text evidence="21">The sequence shown here is derived from an EMBL/GenBank/DDBJ whole genome shotgun (WGS) entry which is preliminary data.</text>
</comment>
<evidence type="ECO:0000256" key="1">
    <source>
        <dbReference type="ARBA" id="ARBA00002734"/>
    </source>
</evidence>
<evidence type="ECO:0000313" key="21">
    <source>
        <dbReference type="EMBL" id="MBB3109056.1"/>
    </source>
</evidence>
<keyword evidence="8 17" id="KW-0436">Ligase</keyword>
<dbReference type="PANTHER" id="PTHR43692:SF1">
    <property type="entry name" value="UDP-N-ACETYLMURAMOYLALANINE--D-GLUTAMATE LIGASE"/>
    <property type="match status" value="1"/>
</dbReference>
<comment type="pathway">
    <text evidence="3 17 18">Cell wall biogenesis; peptidoglycan biosynthesis.</text>
</comment>
<keyword evidence="13 17" id="KW-0961">Cell wall biogenesis/degradation</keyword>
<evidence type="ECO:0000256" key="12">
    <source>
        <dbReference type="ARBA" id="ARBA00022984"/>
    </source>
</evidence>
<dbReference type="SUPFAM" id="SSF53623">
    <property type="entry name" value="MurD-like peptide ligases, catalytic domain"/>
    <property type="match status" value="1"/>
</dbReference>
<dbReference type="GO" id="GO:0005524">
    <property type="term" value="F:ATP binding"/>
    <property type="evidence" value="ECO:0007669"/>
    <property type="project" value="UniProtKB-UniRule"/>
</dbReference>
<keyword evidence="9 17" id="KW-0547">Nucleotide-binding</keyword>
<keyword evidence="17 18" id="KW-0132">Cell division</keyword>
<dbReference type="GO" id="GO:0051301">
    <property type="term" value="P:cell division"/>
    <property type="evidence" value="ECO:0007669"/>
    <property type="project" value="UniProtKB-KW"/>
</dbReference>
<dbReference type="Pfam" id="PF02875">
    <property type="entry name" value="Mur_ligase_C"/>
    <property type="match status" value="1"/>
</dbReference>
<keyword evidence="12 17" id="KW-0573">Peptidoglycan synthesis</keyword>
<dbReference type="EMBL" id="JACHXK010000002">
    <property type="protein sequence ID" value="MBB3109056.1"/>
    <property type="molecule type" value="Genomic_DNA"/>
</dbReference>
<dbReference type="InterPro" id="IPR004101">
    <property type="entry name" value="Mur_ligase_C"/>
</dbReference>
<dbReference type="Gene3D" id="3.90.190.20">
    <property type="entry name" value="Mur ligase, C-terminal domain"/>
    <property type="match status" value="1"/>
</dbReference>
<dbReference type="InterPro" id="IPR005762">
    <property type="entry name" value="MurD"/>
</dbReference>
<evidence type="ECO:0000256" key="17">
    <source>
        <dbReference type="HAMAP-Rule" id="MF_00639"/>
    </source>
</evidence>
<keyword evidence="11 17" id="KW-0133">Cell shape</keyword>
<keyword evidence="7 17" id="KW-0963">Cytoplasm</keyword>
<dbReference type="Pfam" id="PF08245">
    <property type="entry name" value="Mur_ligase_M"/>
    <property type="match status" value="1"/>
</dbReference>
<keyword evidence="17 18" id="KW-0131">Cell cycle</keyword>
<comment type="function">
    <text evidence="1 17 18">Cell wall formation. Catalyzes the addition of glutamate to the nucleotide precursor UDP-N-acetylmuramoyl-L-alanine (UMA).</text>
</comment>
<dbReference type="GO" id="GO:0009252">
    <property type="term" value="P:peptidoglycan biosynthetic process"/>
    <property type="evidence" value="ECO:0007669"/>
    <property type="project" value="UniProtKB-UniRule"/>
</dbReference>
<dbReference type="GO" id="GO:0071555">
    <property type="term" value="P:cell wall organization"/>
    <property type="evidence" value="ECO:0007669"/>
    <property type="project" value="UniProtKB-KW"/>
</dbReference>
<evidence type="ECO:0000256" key="14">
    <source>
        <dbReference type="ARBA" id="ARBA00030398"/>
    </source>
</evidence>
<accession>A0A7W5AVR4</accession>
<feature type="domain" description="Mur ligase central" evidence="20">
    <location>
        <begin position="117"/>
        <end position="312"/>
    </location>
</feature>
<dbReference type="InterPro" id="IPR013221">
    <property type="entry name" value="Mur_ligase_cen"/>
</dbReference>
<evidence type="ECO:0000256" key="15">
    <source>
        <dbReference type="ARBA" id="ARBA00032324"/>
    </source>
</evidence>
<evidence type="ECO:0000256" key="6">
    <source>
        <dbReference type="ARBA" id="ARBA00015655"/>
    </source>
</evidence>
<organism evidence="21 22">
    <name type="scientific">Paenibacillus phyllosphaerae</name>
    <dbReference type="NCBI Taxonomy" id="274593"/>
    <lineage>
        <taxon>Bacteria</taxon>
        <taxon>Bacillati</taxon>
        <taxon>Bacillota</taxon>
        <taxon>Bacilli</taxon>
        <taxon>Bacillales</taxon>
        <taxon>Paenibacillaceae</taxon>
        <taxon>Paenibacillus</taxon>
    </lineage>
</organism>
<feature type="domain" description="Mur ligase C-terminal" evidence="19">
    <location>
        <begin position="334"/>
        <end position="455"/>
    </location>
</feature>
<dbReference type="Gene3D" id="3.40.1190.10">
    <property type="entry name" value="Mur-like, catalytic domain"/>
    <property type="match status" value="1"/>
</dbReference>
<gene>
    <name evidence="17" type="primary">murD</name>
    <name evidence="21" type="ORF">FHS18_001108</name>
</gene>
<keyword evidence="10 17" id="KW-0067">ATP-binding</keyword>
<evidence type="ECO:0000256" key="13">
    <source>
        <dbReference type="ARBA" id="ARBA00023316"/>
    </source>
</evidence>
<evidence type="ECO:0000256" key="16">
    <source>
        <dbReference type="ARBA" id="ARBA00047632"/>
    </source>
</evidence>
<dbReference type="InterPro" id="IPR036565">
    <property type="entry name" value="Mur-like_cat_sf"/>
</dbReference>
<dbReference type="HAMAP" id="MF_00639">
    <property type="entry name" value="MurD"/>
    <property type="match status" value="1"/>
</dbReference>